<dbReference type="GO" id="GO:0000407">
    <property type="term" value="C:phagophore assembly site"/>
    <property type="evidence" value="ECO:0007669"/>
    <property type="project" value="EnsemblFungi"/>
</dbReference>
<feature type="region of interest" description="Disordered" evidence="15">
    <location>
        <begin position="174"/>
        <end position="208"/>
    </location>
</feature>
<evidence type="ECO:0000256" key="1">
    <source>
        <dbReference type="ARBA" id="ARBA00004304"/>
    </source>
</evidence>
<evidence type="ECO:0000256" key="12">
    <source>
        <dbReference type="ARBA" id="ARBA00023136"/>
    </source>
</evidence>
<dbReference type="STRING" id="1071378.G0W5K6"/>
<evidence type="ECO:0000313" key="20">
    <source>
        <dbReference type="Proteomes" id="UP000000689"/>
    </source>
</evidence>
<dbReference type="PROSITE" id="PS51914">
    <property type="entry name" value="MRH"/>
    <property type="match status" value="1"/>
</dbReference>
<evidence type="ECO:0000256" key="4">
    <source>
        <dbReference type="ARBA" id="ARBA00005363"/>
    </source>
</evidence>
<keyword evidence="10" id="KW-0333">Golgi apparatus</keyword>
<keyword evidence="14" id="KW-0968">Cytoplasmic vesicle</keyword>
<protein>
    <recommendedName>
        <fullName evidence="5">Autophagy-related protein 27</fullName>
    </recommendedName>
</protein>
<evidence type="ECO:0000256" key="13">
    <source>
        <dbReference type="ARBA" id="ARBA00023157"/>
    </source>
</evidence>
<keyword evidence="9" id="KW-0072">Autophagy</keyword>
<keyword evidence="12 16" id="KW-0472">Membrane</keyword>
<keyword evidence="11" id="KW-0496">Mitochondrion</keyword>
<evidence type="ECO:0000256" key="15">
    <source>
        <dbReference type="SAM" id="MobiDB-lite"/>
    </source>
</evidence>
<dbReference type="EMBL" id="HE580268">
    <property type="protein sequence ID" value="CCD23067.1"/>
    <property type="molecule type" value="Genomic_DNA"/>
</dbReference>
<dbReference type="InterPro" id="IPR018939">
    <property type="entry name" value="Autophagy-rel_prot_27"/>
</dbReference>
<dbReference type="AlphaFoldDB" id="G0W5K6"/>
<evidence type="ECO:0000256" key="7">
    <source>
        <dbReference type="ARBA" id="ARBA00022729"/>
    </source>
</evidence>
<keyword evidence="8 16" id="KW-1133">Transmembrane helix</keyword>
<proteinExistence type="inferred from homology"/>
<sequence>MKSITLNNLLILSLVFSPSLVSSIQCSKDAVLKRYQINEFASLGEIESDTPPSKTTEKWWINPCEENNEANVNIPSDCYHDDVSCGLVEVLLPGKEALTTQVINFSKNLKYVAEEFDDKLLITLKGTKWGSNTFDAEFEFSCDPKLKSDTLVETSWQRGLIKLYVNGPSGCLRDKRDNDNDDNNNNKDKDDDNNRKDSDKKNGNSEKNKRNGGISWFSWLLIYSLMFTLIYLMVVSYMNTRGGSFDDFRTEFVTRSTQLLTSLPEFTKEVINKVLGRNDSQRGGYSAV</sequence>
<evidence type="ECO:0000256" key="2">
    <source>
        <dbReference type="ARBA" id="ARBA00004358"/>
    </source>
</evidence>
<evidence type="ECO:0000259" key="18">
    <source>
        <dbReference type="PROSITE" id="PS51914"/>
    </source>
</evidence>
<gene>
    <name evidence="19" type="primary">NDAI0B00330</name>
    <name evidence="19" type="ordered locus">NDAI_0B00330</name>
</gene>
<dbReference type="GO" id="GO:0030136">
    <property type="term" value="C:clathrin-coated vesicle"/>
    <property type="evidence" value="ECO:0007669"/>
    <property type="project" value="EnsemblFungi"/>
</dbReference>
<keyword evidence="7 17" id="KW-0732">Signal</keyword>
<dbReference type="GO" id="GO:0000425">
    <property type="term" value="P:pexophagy"/>
    <property type="evidence" value="ECO:0007669"/>
    <property type="project" value="EnsemblFungi"/>
</dbReference>
<dbReference type="HOGENOM" id="CLU_089705_0_0_1"/>
<dbReference type="GO" id="GO:0030659">
    <property type="term" value="C:cytoplasmic vesicle membrane"/>
    <property type="evidence" value="ECO:0007669"/>
    <property type="project" value="UniProtKB-SubCell"/>
</dbReference>
<dbReference type="GeneID" id="11497960"/>
<evidence type="ECO:0000256" key="6">
    <source>
        <dbReference type="ARBA" id="ARBA00022692"/>
    </source>
</evidence>
<dbReference type="KEGG" id="ndi:NDAI_0B00330"/>
<evidence type="ECO:0000256" key="10">
    <source>
        <dbReference type="ARBA" id="ARBA00023034"/>
    </source>
</evidence>
<evidence type="ECO:0000256" key="11">
    <source>
        <dbReference type="ARBA" id="ARBA00023128"/>
    </source>
</evidence>
<dbReference type="eggNOG" id="ENOG502QVJJ">
    <property type="taxonomic scope" value="Eukaryota"/>
</dbReference>
<evidence type="ECO:0000256" key="9">
    <source>
        <dbReference type="ARBA" id="ARBA00023006"/>
    </source>
</evidence>
<dbReference type="OMA" id="NKGNAID"/>
<dbReference type="GO" id="GO:0034497">
    <property type="term" value="P:protein localization to phagophore assembly site"/>
    <property type="evidence" value="ECO:0007669"/>
    <property type="project" value="EnsemblFungi"/>
</dbReference>
<comment type="similarity">
    <text evidence="4">Belongs to the ATG27 family.</text>
</comment>
<keyword evidence="13" id="KW-1015">Disulfide bond</keyword>
<feature type="chain" id="PRO_5003411172" description="Autophagy-related protein 27" evidence="17">
    <location>
        <begin position="24"/>
        <end position="288"/>
    </location>
</feature>
<organism evidence="19 20">
    <name type="scientific">Naumovozyma dairenensis (strain ATCC 10597 / BCRC 20456 / CBS 421 / NBRC 0211 / NRRL Y-12639)</name>
    <name type="common">Saccharomyces dairenensis</name>
    <dbReference type="NCBI Taxonomy" id="1071378"/>
    <lineage>
        <taxon>Eukaryota</taxon>
        <taxon>Fungi</taxon>
        <taxon>Dikarya</taxon>
        <taxon>Ascomycota</taxon>
        <taxon>Saccharomycotina</taxon>
        <taxon>Saccharomycetes</taxon>
        <taxon>Saccharomycetales</taxon>
        <taxon>Saccharomycetaceae</taxon>
        <taxon>Naumovozyma</taxon>
    </lineage>
</organism>
<keyword evidence="6 16" id="KW-0812">Transmembrane</keyword>
<comment type="subcellular location">
    <subcellularLocation>
        <location evidence="2">Cytoplasmic vesicle membrane</location>
        <topology evidence="2">Single-pass type I membrane protein</topology>
    </subcellularLocation>
    <subcellularLocation>
        <location evidence="3">Golgi apparatus membrane</location>
        <topology evidence="3">Single-pass type I membrane protein</topology>
    </subcellularLocation>
    <subcellularLocation>
        <location evidence="1">Mitochondrion membrane</location>
        <topology evidence="1">Single-pass membrane protein</topology>
    </subcellularLocation>
</comment>
<dbReference type="Pfam" id="PF09451">
    <property type="entry name" value="ATG27"/>
    <property type="match status" value="1"/>
</dbReference>
<evidence type="ECO:0000256" key="16">
    <source>
        <dbReference type="SAM" id="Phobius"/>
    </source>
</evidence>
<evidence type="ECO:0000256" key="14">
    <source>
        <dbReference type="ARBA" id="ARBA00023329"/>
    </source>
</evidence>
<keyword evidence="20" id="KW-1185">Reference proteome</keyword>
<feature type="transmembrane region" description="Helical" evidence="16">
    <location>
        <begin position="216"/>
        <end position="235"/>
    </location>
</feature>
<name>G0W5K6_NAUDC</name>
<feature type="domain" description="MRH" evidence="18">
    <location>
        <begin position="24"/>
        <end position="173"/>
    </location>
</feature>
<accession>G0W5K6</accession>
<evidence type="ECO:0000313" key="19">
    <source>
        <dbReference type="EMBL" id="CCD23067.1"/>
    </source>
</evidence>
<dbReference type="GO" id="GO:0005774">
    <property type="term" value="C:vacuolar membrane"/>
    <property type="evidence" value="ECO:0007669"/>
    <property type="project" value="EnsemblFungi"/>
</dbReference>
<dbReference type="OrthoDB" id="29460at2759"/>
<dbReference type="GO" id="GO:0016050">
    <property type="term" value="P:vesicle organization"/>
    <property type="evidence" value="ECO:0007669"/>
    <property type="project" value="EnsemblFungi"/>
</dbReference>
<evidence type="ECO:0000256" key="5">
    <source>
        <dbReference type="ARBA" id="ARBA00013776"/>
    </source>
</evidence>
<dbReference type="GO" id="GO:0032258">
    <property type="term" value="P:cytoplasm to vacuole targeting by the Cvt pathway"/>
    <property type="evidence" value="ECO:0007669"/>
    <property type="project" value="EnsemblFungi"/>
</dbReference>
<dbReference type="GO" id="GO:0000139">
    <property type="term" value="C:Golgi membrane"/>
    <property type="evidence" value="ECO:0007669"/>
    <property type="project" value="UniProtKB-SubCell"/>
</dbReference>
<dbReference type="Proteomes" id="UP000000689">
    <property type="component" value="Chromosome 2"/>
</dbReference>
<reference evidence="19 20" key="1">
    <citation type="journal article" date="2011" name="Proc. Natl. Acad. Sci. U.S.A.">
        <title>Evolutionary erosion of yeast sex chromosomes by mating-type switching accidents.</title>
        <authorList>
            <person name="Gordon J.L."/>
            <person name="Armisen D."/>
            <person name="Proux-Wera E."/>
            <person name="Oheigeartaigh S.S."/>
            <person name="Byrne K.P."/>
            <person name="Wolfe K.H."/>
        </authorList>
    </citation>
    <scope>NUCLEOTIDE SEQUENCE [LARGE SCALE GENOMIC DNA]</scope>
    <source>
        <strain evidence="20">ATCC 10597 / BCRC 20456 / CBS 421 / NBRC 0211 / NRRL Y-12639</strain>
    </source>
</reference>
<dbReference type="GO" id="GO:0032266">
    <property type="term" value="F:phosphatidylinositol-3-phosphate binding"/>
    <property type="evidence" value="ECO:0007669"/>
    <property type="project" value="EnsemblFungi"/>
</dbReference>
<dbReference type="GO" id="GO:0005802">
    <property type="term" value="C:trans-Golgi network"/>
    <property type="evidence" value="ECO:0007669"/>
    <property type="project" value="EnsemblFungi"/>
</dbReference>
<evidence type="ECO:0000256" key="17">
    <source>
        <dbReference type="SAM" id="SignalP"/>
    </source>
</evidence>
<dbReference type="InterPro" id="IPR044865">
    <property type="entry name" value="MRH_dom"/>
</dbReference>
<evidence type="ECO:0000256" key="8">
    <source>
        <dbReference type="ARBA" id="ARBA00022989"/>
    </source>
</evidence>
<dbReference type="GO" id="GO:0031966">
    <property type="term" value="C:mitochondrial membrane"/>
    <property type="evidence" value="ECO:0007669"/>
    <property type="project" value="UniProtKB-SubCell"/>
</dbReference>
<feature type="signal peptide" evidence="17">
    <location>
        <begin position="1"/>
        <end position="23"/>
    </location>
</feature>
<dbReference type="RefSeq" id="XP_003668310.1">
    <property type="nucleotide sequence ID" value="XM_003668262.1"/>
</dbReference>
<evidence type="ECO:0000256" key="3">
    <source>
        <dbReference type="ARBA" id="ARBA00004614"/>
    </source>
</evidence>